<evidence type="ECO:0000256" key="1">
    <source>
        <dbReference type="SAM" id="MobiDB-lite"/>
    </source>
</evidence>
<accession>A0A8H7MM71</accession>
<gene>
    <name evidence="3" type="ORF">EKO04_001133</name>
</gene>
<proteinExistence type="predicted"/>
<reference evidence="3" key="1">
    <citation type="submission" date="2018-12" db="EMBL/GenBank/DDBJ databases">
        <authorList>
            <person name="Syme R.A."/>
            <person name="Farfan-Caceres L."/>
            <person name="Lichtenzveig J."/>
        </authorList>
    </citation>
    <scope>NUCLEOTIDE SEQUENCE</scope>
    <source>
        <strain evidence="3">Al4</strain>
    </source>
</reference>
<sequence length="435" mass="50614">MIVTLDDYRGAAGSNTNNEPPKEDDYKFTVARAGQLKVKLKALNNALIRTPPDQHHQLHFDEIVKATSSRTYVDGSEEVYFMVKGLSWPEDIPSVFIKAYKEVLHLRPFTNAYVRKQFQMPHYPRTIAARFAPTFSDIRHMLPGLDTVCDTMLDAFFQDAEQKIQSFPFYRLPTELRLHVYDYLIPHSTYVVMCSRKFPRDGPLPERLEIMRVSKTIHDEVAKHCFNQKVLLLKACRDARHQATQECFTVQTTEDYAERITSINPKVRHRLTRLEIRVLPTEESRQQSLRNSYQLADKVSLRRICDSLPNLDSILFSYAKPDSKSVSLIHTMWGTKQYQKGGPVNDNRKVTLEWIREQLWLPVGGPRILWDLTHFRDSVQDAQQLRNEVLAERMMRGLIERNGSLELAQSATAIREDLQRWSEVRDDVLEAVRLR</sequence>
<evidence type="ECO:0000259" key="2">
    <source>
        <dbReference type="Pfam" id="PF20150"/>
    </source>
</evidence>
<keyword evidence="4" id="KW-1185">Reference proteome</keyword>
<dbReference type="Proteomes" id="UP000651452">
    <property type="component" value="Unassembled WGS sequence"/>
</dbReference>
<protein>
    <recommendedName>
        <fullName evidence="2">2EXR domain-containing protein</fullName>
    </recommendedName>
</protein>
<dbReference type="AlphaFoldDB" id="A0A8H7MM71"/>
<dbReference type="Pfam" id="PF20150">
    <property type="entry name" value="2EXR"/>
    <property type="match status" value="1"/>
</dbReference>
<evidence type="ECO:0000313" key="3">
    <source>
        <dbReference type="EMBL" id="KAF9701018.1"/>
    </source>
</evidence>
<dbReference type="EMBL" id="RZGK01000002">
    <property type="protein sequence ID" value="KAF9701018.1"/>
    <property type="molecule type" value="Genomic_DNA"/>
</dbReference>
<feature type="domain" description="2EXR" evidence="2">
    <location>
        <begin position="168"/>
        <end position="266"/>
    </location>
</feature>
<organism evidence="3 4">
    <name type="scientific">Ascochyta lentis</name>
    <dbReference type="NCBI Taxonomy" id="205686"/>
    <lineage>
        <taxon>Eukaryota</taxon>
        <taxon>Fungi</taxon>
        <taxon>Dikarya</taxon>
        <taxon>Ascomycota</taxon>
        <taxon>Pezizomycotina</taxon>
        <taxon>Dothideomycetes</taxon>
        <taxon>Pleosporomycetidae</taxon>
        <taxon>Pleosporales</taxon>
        <taxon>Pleosporineae</taxon>
        <taxon>Didymellaceae</taxon>
        <taxon>Ascochyta</taxon>
    </lineage>
</organism>
<name>A0A8H7MM71_9PLEO</name>
<feature type="region of interest" description="Disordered" evidence="1">
    <location>
        <begin position="1"/>
        <end position="24"/>
    </location>
</feature>
<evidence type="ECO:0000313" key="4">
    <source>
        <dbReference type="Proteomes" id="UP000651452"/>
    </source>
</evidence>
<dbReference type="PANTHER" id="PTHR42085">
    <property type="entry name" value="F-BOX DOMAIN-CONTAINING PROTEIN"/>
    <property type="match status" value="1"/>
</dbReference>
<dbReference type="InterPro" id="IPR038883">
    <property type="entry name" value="AN11006-like"/>
</dbReference>
<dbReference type="InterPro" id="IPR045518">
    <property type="entry name" value="2EXR"/>
</dbReference>
<reference evidence="3" key="2">
    <citation type="submission" date="2020-09" db="EMBL/GenBank/DDBJ databases">
        <title>Reference genome assembly for Australian Ascochyta lentis isolate Al4.</title>
        <authorList>
            <person name="Lee R.C."/>
            <person name="Farfan-Caceres L.M."/>
            <person name="Debler J.W."/>
            <person name="Williams A.H."/>
            <person name="Henares B.M."/>
        </authorList>
    </citation>
    <scope>NUCLEOTIDE SEQUENCE</scope>
    <source>
        <strain evidence="3">Al4</strain>
    </source>
</reference>
<dbReference type="PANTHER" id="PTHR42085:SF1">
    <property type="entry name" value="F-BOX DOMAIN-CONTAINING PROTEIN"/>
    <property type="match status" value="1"/>
</dbReference>
<comment type="caution">
    <text evidence="3">The sequence shown here is derived from an EMBL/GenBank/DDBJ whole genome shotgun (WGS) entry which is preliminary data.</text>
</comment>
<dbReference type="OrthoDB" id="5372935at2759"/>